<reference evidence="2 3" key="1">
    <citation type="journal article" date="2024" name="Nat. Commun.">
        <title>Phylogenomics reveals the evolutionary origins of lichenization in chlorophyte algae.</title>
        <authorList>
            <person name="Puginier C."/>
            <person name="Libourel C."/>
            <person name="Otte J."/>
            <person name="Skaloud P."/>
            <person name="Haon M."/>
            <person name="Grisel S."/>
            <person name="Petersen M."/>
            <person name="Berrin J.G."/>
            <person name="Delaux P.M."/>
            <person name="Dal Grande F."/>
            <person name="Keller J."/>
        </authorList>
    </citation>
    <scope>NUCLEOTIDE SEQUENCE [LARGE SCALE GENOMIC DNA]</scope>
    <source>
        <strain evidence="2 3">SAG 2523</strain>
    </source>
</reference>
<feature type="compositionally biased region" description="Low complexity" evidence="1">
    <location>
        <begin position="28"/>
        <end position="40"/>
    </location>
</feature>
<evidence type="ECO:0000313" key="3">
    <source>
        <dbReference type="Proteomes" id="UP001485043"/>
    </source>
</evidence>
<keyword evidence="3" id="KW-1185">Reference proteome</keyword>
<name>A0AAW1T4N0_9CHLO</name>
<accession>A0AAW1T4N0</accession>
<dbReference type="EMBL" id="JALJOV010000455">
    <property type="protein sequence ID" value="KAK9863567.1"/>
    <property type="molecule type" value="Genomic_DNA"/>
</dbReference>
<protein>
    <submittedName>
        <fullName evidence="2">Uncharacterized protein</fullName>
    </submittedName>
</protein>
<feature type="region of interest" description="Disordered" evidence="1">
    <location>
        <begin position="262"/>
        <end position="297"/>
    </location>
</feature>
<gene>
    <name evidence="2" type="ORF">WJX84_007823</name>
</gene>
<dbReference type="AlphaFoldDB" id="A0AAW1T4N0"/>
<feature type="compositionally biased region" description="Low complexity" evidence="1">
    <location>
        <begin position="1"/>
        <end position="11"/>
    </location>
</feature>
<proteinExistence type="predicted"/>
<feature type="compositionally biased region" description="Low complexity" evidence="1">
    <location>
        <begin position="284"/>
        <end position="297"/>
    </location>
</feature>
<comment type="caution">
    <text evidence="2">The sequence shown here is derived from an EMBL/GenBank/DDBJ whole genome shotgun (WGS) entry which is preliminary data.</text>
</comment>
<feature type="region of interest" description="Disordered" evidence="1">
    <location>
        <begin position="1"/>
        <end position="72"/>
    </location>
</feature>
<organism evidence="2 3">
    <name type="scientific">Apatococcus fuscideae</name>
    <dbReference type="NCBI Taxonomy" id="2026836"/>
    <lineage>
        <taxon>Eukaryota</taxon>
        <taxon>Viridiplantae</taxon>
        <taxon>Chlorophyta</taxon>
        <taxon>core chlorophytes</taxon>
        <taxon>Trebouxiophyceae</taxon>
        <taxon>Chlorellales</taxon>
        <taxon>Chlorellaceae</taxon>
        <taxon>Apatococcus</taxon>
    </lineage>
</organism>
<dbReference type="Proteomes" id="UP001485043">
    <property type="component" value="Unassembled WGS sequence"/>
</dbReference>
<evidence type="ECO:0000313" key="2">
    <source>
        <dbReference type="EMBL" id="KAK9863567.1"/>
    </source>
</evidence>
<evidence type="ECO:0000256" key="1">
    <source>
        <dbReference type="SAM" id="MobiDB-lite"/>
    </source>
</evidence>
<feature type="compositionally biased region" description="Gly residues" evidence="1">
    <location>
        <begin position="272"/>
        <end position="283"/>
    </location>
</feature>
<sequence length="297" mass="32203">MSAPEDAAAAEASHETRAQGEDNPFEPAASGASEAASHRALSAGRPRTDQLPAMTPQARGPLSLGRLQGQRRGPMSDVKMLHAVNQQDEGQSLEQLPELDPAQLANRHPYSFQNQEVLNKISLAERHLQQLRLVLHPGWLCCSVDILKLYETLHWANLDTQLPIFKSLKIEQPITLRQLLAFDRDELARMAAPCLASLRYCAPLSADPLTQRGQNFAEMTVDSTCLGIVLSEAMPSQFMKCLNRHLHRHTPPPEDRITLLATATPDNPPATGPGGTAFAGGAHGSAASPPSADQMAR</sequence>